<dbReference type="SUPFAM" id="SSF51556">
    <property type="entry name" value="Metallo-dependent hydrolases"/>
    <property type="match status" value="1"/>
</dbReference>
<evidence type="ECO:0000259" key="5">
    <source>
        <dbReference type="Pfam" id="PF01979"/>
    </source>
</evidence>
<dbReference type="CDD" id="cd01298">
    <property type="entry name" value="ATZ_TRZ_like"/>
    <property type="match status" value="1"/>
</dbReference>
<dbReference type="PANTHER" id="PTHR43794:SF11">
    <property type="entry name" value="AMIDOHYDROLASE-RELATED DOMAIN-CONTAINING PROTEIN"/>
    <property type="match status" value="1"/>
</dbReference>
<comment type="similarity">
    <text evidence="1">Belongs to the metallo-dependent hydrolases superfamily. ATZ/TRZ family.</text>
</comment>
<evidence type="ECO:0000256" key="4">
    <source>
        <dbReference type="ARBA" id="ARBA00022833"/>
    </source>
</evidence>
<feature type="domain" description="Amidohydrolase-related" evidence="5">
    <location>
        <begin position="55"/>
        <end position="420"/>
    </location>
</feature>
<dbReference type="EMBL" id="LT670844">
    <property type="protein sequence ID" value="SHJ84011.1"/>
    <property type="molecule type" value="Genomic_DNA"/>
</dbReference>
<evidence type="ECO:0000313" key="7">
    <source>
        <dbReference type="Proteomes" id="UP000189935"/>
    </source>
</evidence>
<evidence type="ECO:0000256" key="1">
    <source>
        <dbReference type="ARBA" id="ARBA00006745"/>
    </source>
</evidence>
<dbReference type="AlphaFoldDB" id="A0A1M6MKK7"/>
<dbReference type="Gene3D" id="3.20.20.140">
    <property type="entry name" value="Metal-dependent hydrolases"/>
    <property type="match status" value="1"/>
</dbReference>
<dbReference type="SUPFAM" id="SSF51338">
    <property type="entry name" value="Composite domain of metallo-dependent hydrolases"/>
    <property type="match status" value="1"/>
</dbReference>
<dbReference type="PANTHER" id="PTHR43794">
    <property type="entry name" value="AMINOHYDROLASE SSNA-RELATED"/>
    <property type="match status" value="1"/>
</dbReference>
<protein>
    <submittedName>
        <fullName evidence="6">8-oxoguanine deaminase</fullName>
    </submittedName>
</protein>
<organism evidence="6 7">
    <name type="scientific">Bradyrhizobium lablabi</name>
    <dbReference type="NCBI Taxonomy" id="722472"/>
    <lineage>
        <taxon>Bacteria</taxon>
        <taxon>Pseudomonadati</taxon>
        <taxon>Pseudomonadota</taxon>
        <taxon>Alphaproteobacteria</taxon>
        <taxon>Hyphomicrobiales</taxon>
        <taxon>Nitrobacteraceae</taxon>
        <taxon>Bradyrhizobium</taxon>
    </lineage>
</organism>
<dbReference type="FunFam" id="3.20.20.140:FF:000014">
    <property type="entry name" value="5-methylthioadenosine/S-adenosylhomocysteine deaminase"/>
    <property type="match status" value="1"/>
</dbReference>
<evidence type="ECO:0000256" key="3">
    <source>
        <dbReference type="ARBA" id="ARBA00022801"/>
    </source>
</evidence>
<gene>
    <name evidence="6" type="ORF">SAMN05444159_1652</name>
</gene>
<evidence type="ECO:0000313" key="6">
    <source>
        <dbReference type="EMBL" id="SHJ84011.1"/>
    </source>
</evidence>
<dbReference type="Proteomes" id="UP000189935">
    <property type="component" value="Chromosome I"/>
</dbReference>
<dbReference type="InterPro" id="IPR006680">
    <property type="entry name" value="Amidohydro-rel"/>
</dbReference>
<name>A0A1M6MKK7_9BRAD</name>
<dbReference type="NCBIfam" id="NF006055">
    <property type="entry name" value="PRK08203.1"/>
    <property type="match status" value="1"/>
</dbReference>
<dbReference type="InterPro" id="IPR050287">
    <property type="entry name" value="MTA/SAH_deaminase"/>
</dbReference>
<dbReference type="Pfam" id="PF01979">
    <property type="entry name" value="Amidohydro_1"/>
    <property type="match status" value="1"/>
</dbReference>
<dbReference type="GO" id="GO:0046872">
    <property type="term" value="F:metal ion binding"/>
    <property type="evidence" value="ECO:0007669"/>
    <property type="project" value="UniProtKB-KW"/>
</dbReference>
<dbReference type="InterPro" id="IPR032466">
    <property type="entry name" value="Metal_Hydrolase"/>
</dbReference>
<keyword evidence="3" id="KW-0378">Hydrolase</keyword>
<reference evidence="6 7" key="1">
    <citation type="submission" date="2016-11" db="EMBL/GenBank/DDBJ databases">
        <authorList>
            <person name="Jaros S."/>
            <person name="Januszkiewicz K."/>
            <person name="Wedrychowicz H."/>
        </authorList>
    </citation>
    <scope>NUCLEOTIDE SEQUENCE [LARGE SCALE GENOMIC DNA]</scope>
    <source>
        <strain evidence="6 7">GAS499</strain>
    </source>
</reference>
<keyword evidence="2" id="KW-0479">Metal-binding</keyword>
<keyword evidence="4" id="KW-0862">Zinc</keyword>
<proteinExistence type="inferred from homology"/>
<accession>A0A1M6MKK7</accession>
<dbReference type="InterPro" id="IPR011059">
    <property type="entry name" value="Metal-dep_hydrolase_composite"/>
</dbReference>
<evidence type="ECO:0000256" key="2">
    <source>
        <dbReference type="ARBA" id="ARBA00022723"/>
    </source>
</evidence>
<dbReference type="Gene3D" id="2.30.40.10">
    <property type="entry name" value="Urease, subunit C, domain 1"/>
    <property type="match status" value="1"/>
</dbReference>
<dbReference type="GO" id="GO:0016814">
    <property type="term" value="F:hydrolase activity, acting on carbon-nitrogen (but not peptide) bonds, in cyclic amidines"/>
    <property type="evidence" value="ECO:0007669"/>
    <property type="project" value="UniProtKB-ARBA"/>
</dbReference>
<sequence>MMDPNRAIWIKDPLAILADGAERGVVVQNGRIVELVPKGGQPRTSAAFFEAGDHVVLPGLINTHHHFYQTLTRALPAALDRELFPWLEALYPVWARLTPEALELGVTVAMSELLLSGCTTTTDHHYVFPAGLEDAIDIEVAVAKRLGVRVLLTRGSMNRSQRDGGLPPDSVVQDEDTILADSERLVAKHHQRGEDAMVQIALAPCSPFSVTTSLMRATAALAEKLDVRMHTHLAETEDENKFCEQMHGCRPLDYLEESGWLNARTWLAHGIHFNAAEMKRLGKAKTTISHCACSNQLLASGCCPVCDMEEAGVAIGLGVDGSASNDKSNLMQEVRAAFLLQRARYGVTRVSHKDALRWATKGSAACVGRPELGEIAVGKAADLALFKLDELRFSGHGDPLAALVLCGAYRADRVMVGGHWAVTDGAIPGLDVSDLIRRHCAAAHTMQVG</sequence>
<dbReference type="GO" id="GO:0019239">
    <property type="term" value="F:deaminase activity"/>
    <property type="evidence" value="ECO:0007669"/>
    <property type="project" value="UniProtKB-ARBA"/>
</dbReference>